<protein>
    <submittedName>
        <fullName evidence="1">Uncharacterized protein</fullName>
    </submittedName>
</protein>
<dbReference type="Proteomes" id="UP000234323">
    <property type="component" value="Unassembled WGS sequence"/>
</dbReference>
<comment type="caution">
    <text evidence="1">The sequence shown here is derived from an EMBL/GenBank/DDBJ whole genome shotgun (WGS) entry which is preliminary data.</text>
</comment>
<proteinExistence type="predicted"/>
<dbReference type="EMBL" id="LLXI01001057">
    <property type="protein sequence ID" value="PKY51650.1"/>
    <property type="molecule type" value="Genomic_DNA"/>
</dbReference>
<organism evidence="1 2">
    <name type="scientific">Rhizophagus irregularis</name>
    <dbReference type="NCBI Taxonomy" id="588596"/>
    <lineage>
        <taxon>Eukaryota</taxon>
        <taxon>Fungi</taxon>
        <taxon>Fungi incertae sedis</taxon>
        <taxon>Mucoromycota</taxon>
        <taxon>Glomeromycotina</taxon>
        <taxon>Glomeromycetes</taxon>
        <taxon>Glomerales</taxon>
        <taxon>Glomeraceae</taxon>
        <taxon>Rhizophagus</taxon>
    </lineage>
</organism>
<keyword evidence="2" id="KW-1185">Reference proteome</keyword>
<evidence type="ECO:0000313" key="1">
    <source>
        <dbReference type="EMBL" id="PKY51650.1"/>
    </source>
</evidence>
<evidence type="ECO:0000313" key="2">
    <source>
        <dbReference type="Proteomes" id="UP000234323"/>
    </source>
</evidence>
<gene>
    <name evidence="1" type="ORF">RhiirA4_468813</name>
</gene>
<reference evidence="1 2" key="1">
    <citation type="submission" date="2015-10" db="EMBL/GenBank/DDBJ databases">
        <title>Genome analyses suggest a sexual origin of heterokaryosis in a supposedly ancient asexual fungus.</title>
        <authorList>
            <person name="Ropars J."/>
            <person name="Sedzielewska K."/>
            <person name="Noel J."/>
            <person name="Charron P."/>
            <person name="Farinelli L."/>
            <person name="Marton T."/>
            <person name="Kruger M."/>
            <person name="Pelin A."/>
            <person name="Brachmann A."/>
            <person name="Corradi N."/>
        </authorList>
    </citation>
    <scope>NUCLEOTIDE SEQUENCE [LARGE SCALE GENOMIC DNA]</scope>
    <source>
        <strain evidence="1 2">A4</strain>
    </source>
</reference>
<sequence length="60" mass="6988">SRLFGHPFRKFSHFRSPISEVPAFPVTHFEGSRISGHPFWRNVGTQCVDHFYKMNTPNTP</sequence>
<accession>A0A2I1GYE4</accession>
<feature type="non-terminal residue" evidence="1">
    <location>
        <position position="1"/>
    </location>
</feature>
<dbReference type="AlphaFoldDB" id="A0A2I1GYE4"/>
<name>A0A2I1GYE4_9GLOM</name>